<dbReference type="Proteomes" id="UP001152888">
    <property type="component" value="Unassembled WGS sequence"/>
</dbReference>
<protein>
    <submittedName>
        <fullName evidence="1">Uncharacterized protein</fullName>
    </submittedName>
</protein>
<gene>
    <name evidence="1" type="ORF">ACAOBT_LOCUS12776</name>
</gene>
<accession>A0A9P0KMI9</accession>
<evidence type="ECO:0000313" key="2">
    <source>
        <dbReference type="Proteomes" id="UP001152888"/>
    </source>
</evidence>
<name>A0A9P0KMI9_ACAOB</name>
<keyword evidence="2" id="KW-1185">Reference proteome</keyword>
<proteinExistence type="predicted"/>
<comment type="caution">
    <text evidence="1">The sequence shown here is derived from an EMBL/GenBank/DDBJ whole genome shotgun (WGS) entry which is preliminary data.</text>
</comment>
<dbReference type="EMBL" id="CAKOFQ010006861">
    <property type="protein sequence ID" value="CAH1977630.1"/>
    <property type="molecule type" value="Genomic_DNA"/>
</dbReference>
<organism evidence="1 2">
    <name type="scientific">Acanthoscelides obtectus</name>
    <name type="common">Bean weevil</name>
    <name type="synonym">Bruchus obtectus</name>
    <dbReference type="NCBI Taxonomy" id="200917"/>
    <lineage>
        <taxon>Eukaryota</taxon>
        <taxon>Metazoa</taxon>
        <taxon>Ecdysozoa</taxon>
        <taxon>Arthropoda</taxon>
        <taxon>Hexapoda</taxon>
        <taxon>Insecta</taxon>
        <taxon>Pterygota</taxon>
        <taxon>Neoptera</taxon>
        <taxon>Endopterygota</taxon>
        <taxon>Coleoptera</taxon>
        <taxon>Polyphaga</taxon>
        <taxon>Cucujiformia</taxon>
        <taxon>Chrysomeloidea</taxon>
        <taxon>Chrysomelidae</taxon>
        <taxon>Bruchinae</taxon>
        <taxon>Bruchini</taxon>
        <taxon>Acanthoscelides</taxon>
    </lineage>
</organism>
<evidence type="ECO:0000313" key="1">
    <source>
        <dbReference type="EMBL" id="CAH1977630.1"/>
    </source>
</evidence>
<reference evidence="1" key="1">
    <citation type="submission" date="2022-03" db="EMBL/GenBank/DDBJ databases">
        <authorList>
            <person name="Sayadi A."/>
        </authorList>
    </citation>
    <scope>NUCLEOTIDE SEQUENCE</scope>
</reference>
<sequence>MKPESMILSSRRHWIASIAAQCCEFARFRWILECLRRSHQAVQHHGALNFE</sequence>
<dbReference type="AlphaFoldDB" id="A0A9P0KMI9"/>